<dbReference type="GO" id="GO:0046872">
    <property type="term" value="F:metal ion binding"/>
    <property type="evidence" value="ECO:0007669"/>
    <property type="project" value="UniProtKB-KW"/>
</dbReference>
<keyword evidence="2" id="KW-0408">Iron</keyword>
<name>A0A1M5LF90_9BACT</name>
<feature type="domain" description="Gamma-butyrobetaine hydroxylase-like N-terminal" evidence="3">
    <location>
        <begin position="11"/>
        <end position="100"/>
    </location>
</feature>
<dbReference type="EMBL" id="FQUS01000041">
    <property type="protein sequence ID" value="SHG63625.1"/>
    <property type="molecule type" value="Genomic_DNA"/>
</dbReference>
<dbReference type="Proteomes" id="UP000184041">
    <property type="component" value="Unassembled WGS sequence"/>
</dbReference>
<dbReference type="InterPro" id="IPR010376">
    <property type="entry name" value="GBBH-like_N"/>
</dbReference>
<sequence>MSQDLHPASIEVSNGEGILEIDWSDGHHSEYSLFGLRKNCPCVLCRGGHGNMNTFDRSLFFVEPTQHVEIEDIKQVGNHAIKIFWNDGHSNGMYQWESLRELCPCKQCYPEQE</sequence>
<keyword evidence="1" id="KW-0479">Metal-binding</keyword>
<proteinExistence type="predicted"/>
<gene>
    <name evidence="4" type="ORF">SAMN05443144_1419</name>
</gene>
<dbReference type="AlphaFoldDB" id="A0A1M5LF90"/>
<evidence type="ECO:0000313" key="5">
    <source>
        <dbReference type="Proteomes" id="UP000184041"/>
    </source>
</evidence>
<reference evidence="4 5" key="1">
    <citation type="submission" date="2016-11" db="EMBL/GenBank/DDBJ databases">
        <authorList>
            <person name="Jaros S."/>
            <person name="Januszkiewicz K."/>
            <person name="Wedrychowicz H."/>
        </authorList>
    </citation>
    <scope>NUCLEOTIDE SEQUENCE [LARGE SCALE GENOMIC DNA]</scope>
    <source>
        <strain evidence="4 5">DSM 21986</strain>
    </source>
</reference>
<dbReference type="OrthoDB" id="9794178at2"/>
<organism evidence="4 5">
    <name type="scientific">Fodinibius roseus</name>
    <dbReference type="NCBI Taxonomy" id="1194090"/>
    <lineage>
        <taxon>Bacteria</taxon>
        <taxon>Pseudomonadati</taxon>
        <taxon>Balneolota</taxon>
        <taxon>Balneolia</taxon>
        <taxon>Balneolales</taxon>
        <taxon>Balneolaceae</taxon>
        <taxon>Fodinibius</taxon>
    </lineage>
</organism>
<dbReference type="InterPro" id="IPR038492">
    <property type="entry name" value="GBBH-like_N_sf"/>
</dbReference>
<evidence type="ECO:0000259" key="3">
    <source>
        <dbReference type="Pfam" id="PF06155"/>
    </source>
</evidence>
<evidence type="ECO:0000256" key="2">
    <source>
        <dbReference type="ARBA" id="ARBA00023004"/>
    </source>
</evidence>
<dbReference type="PANTHER" id="PTHR35303">
    <property type="entry name" value="OS02G0197800 PROTEIN"/>
    <property type="match status" value="1"/>
</dbReference>
<evidence type="ECO:0000256" key="1">
    <source>
        <dbReference type="ARBA" id="ARBA00022723"/>
    </source>
</evidence>
<accession>A0A1M5LF90</accession>
<dbReference type="Gene3D" id="3.30.2020.30">
    <property type="match status" value="1"/>
</dbReference>
<dbReference type="RefSeq" id="WP_073068533.1">
    <property type="nucleotide sequence ID" value="NZ_FQUS01000041.1"/>
</dbReference>
<dbReference type="STRING" id="1194090.SAMN05443144_1419"/>
<dbReference type="Pfam" id="PF06155">
    <property type="entry name" value="GBBH-like_N"/>
    <property type="match status" value="1"/>
</dbReference>
<keyword evidence="5" id="KW-1185">Reference proteome</keyword>
<protein>
    <submittedName>
        <fullName evidence="4">DUF971 family protein</fullName>
    </submittedName>
</protein>
<evidence type="ECO:0000313" key="4">
    <source>
        <dbReference type="EMBL" id="SHG63625.1"/>
    </source>
</evidence>